<dbReference type="Proteomes" id="UP000000851">
    <property type="component" value="Chromosome"/>
</dbReference>
<evidence type="ECO:0008006" key="3">
    <source>
        <dbReference type="Google" id="ProtNLM"/>
    </source>
</evidence>
<evidence type="ECO:0000313" key="1">
    <source>
        <dbReference type="EMBL" id="ACU77219.1"/>
    </source>
</evidence>
<reference evidence="1 2" key="1">
    <citation type="journal article" date="2009" name="Stand. Genomic Sci.">
        <title>Complete genome sequence of Catenulispora acidiphila type strain (ID 139908).</title>
        <authorList>
            <person name="Copeland A."/>
            <person name="Lapidus A."/>
            <person name="Glavina Del Rio T."/>
            <person name="Nolan M."/>
            <person name="Lucas S."/>
            <person name="Chen F."/>
            <person name="Tice H."/>
            <person name="Cheng J.F."/>
            <person name="Bruce D."/>
            <person name="Goodwin L."/>
            <person name="Pitluck S."/>
            <person name="Mikhailova N."/>
            <person name="Pati A."/>
            <person name="Ivanova N."/>
            <person name="Mavromatis K."/>
            <person name="Chen A."/>
            <person name="Palaniappan K."/>
            <person name="Chain P."/>
            <person name="Land M."/>
            <person name="Hauser L."/>
            <person name="Chang Y.J."/>
            <person name="Jeffries C.D."/>
            <person name="Chertkov O."/>
            <person name="Brettin T."/>
            <person name="Detter J.C."/>
            <person name="Han C."/>
            <person name="Ali Z."/>
            <person name="Tindall B.J."/>
            <person name="Goker M."/>
            <person name="Bristow J."/>
            <person name="Eisen J.A."/>
            <person name="Markowitz V."/>
            <person name="Hugenholtz P."/>
            <person name="Kyrpides N.C."/>
            <person name="Klenk H.P."/>
        </authorList>
    </citation>
    <scope>NUCLEOTIDE SEQUENCE [LARGE SCALE GENOMIC DNA]</scope>
    <source>
        <strain evidence="2">DSM 44928 / JCM 14897 / NBRC 102108 / NRRL B-24433 / ID139908</strain>
    </source>
</reference>
<dbReference type="STRING" id="479433.Caci_8396"/>
<dbReference type="SUPFAM" id="SSF55961">
    <property type="entry name" value="Bet v1-like"/>
    <property type="match status" value="1"/>
</dbReference>
<dbReference type="InParanoid" id="C7PWW2"/>
<dbReference type="AlphaFoldDB" id="C7PWW2"/>
<dbReference type="InterPro" id="IPR023393">
    <property type="entry name" value="START-like_dom_sf"/>
</dbReference>
<proteinExistence type="predicted"/>
<sequence>MKFQTAIDIDAAPATVWRALTDVESWPKWSASMTSVERLQQGELTVGSTARVTQPKLKAAVYTVTECEPGKSFVWEMKATGVKVRAIHLVEDRGEGHARMILGIEQTGALSGLISMLYGKLTRQYVTMEAEGLKKAAEAEAQTLESGTASD</sequence>
<organism evidence="1 2">
    <name type="scientific">Catenulispora acidiphila (strain DSM 44928 / JCM 14897 / NBRC 102108 / NRRL B-24433 / ID139908)</name>
    <dbReference type="NCBI Taxonomy" id="479433"/>
    <lineage>
        <taxon>Bacteria</taxon>
        <taxon>Bacillati</taxon>
        <taxon>Actinomycetota</taxon>
        <taxon>Actinomycetes</taxon>
        <taxon>Catenulisporales</taxon>
        <taxon>Catenulisporaceae</taxon>
        <taxon>Catenulispora</taxon>
    </lineage>
</organism>
<dbReference type="EMBL" id="CP001700">
    <property type="protein sequence ID" value="ACU77219.1"/>
    <property type="molecule type" value="Genomic_DNA"/>
</dbReference>
<dbReference type="RefSeq" id="WP_015796944.1">
    <property type="nucleotide sequence ID" value="NC_013131.1"/>
</dbReference>
<gene>
    <name evidence="1" type="ordered locus">Caci_8396</name>
</gene>
<dbReference type="Pfam" id="PF10604">
    <property type="entry name" value="Polyketide_cyc2"/>
    <property type="match status" value="1"/>
</dbReference>
<dbReference type="eggNOG" id="COG3427">
    <property type="taxonomic scope" value="Bacteria"/>
</dbReference>
<evidence type="ECO:0000313" key="2">
    <source>
        <dbReference type="Proteomes" id="UP000000851"/>
    </source>
</evidence>
<dbReference type="OrthoDB" id="191189at2"/>
<dbReference type="KEGG" id="cai:Caci_8396"/>
<dbReference type="CDD" id="cd08862">
    <property type="entry name" value="SRPBCC_Smu440-like"/>
    <property type="match status" value="1"/>
</dbReference>
<protein>
    <recommendedName>
        <fullName evidence="3">Cyclase/dehydrase</fullName>
    </recommendedName>
</protein>
<dbReference type="Gene3D" id="3.30.530.20">
    <property type="match status" value="1"/>
</dbReference>
<dbReference type="HOGENOM" id="CLU_147350_0_0_11"/>
<name>C7PWW2_CATAD</name>
<accession>C7PWW2</accession>
<dbReference type="InterPro" id="IPR019587">
    <property type="entry name" value="Polyketide_cyclase/dehydratase"/>
</dbReference>
<keyword evidence="2" id="KW-1185">Reference proteome</keyword>